<protein>
    <submittedName>
        <fullName evidence="2">Uncharacterized protein</fullName>
    </submittedName>
</protein>
<feature type="transmembrane region" description="Helical" evidence="1">
    <location>
        <begin position="68"/>
        <end position="88"/>
    </location>
</feature>
<evidence type="ECO:0000313" key="3">
    <source>
        <dbReference type="Proteomes" id="UP000295705"/>
    </source>
</evidence>
<evidence type="ECO:0000256" key="1">
    <source>
        <dbReference type="SAM" id="Phobius"/>
    </source>
</evidence>
<feature type="transmembrane region" description="Helical" evidence="1">
    <location>
        <begin position="12"/>
        <end position="33"/>
    </location>
</feature>
<sequence length="105" mass="11319">MYHSHDGYLDMMLQLGLVGLVLLVIALLGAIVLAVRAFVRDRIQLSAWSVAVAMALVLVNLTESPSTNFFGFFVLGAALLFATERQLVSDLGSVRPSRRLVGTAS</sequence>
<keyword evidence="1" id="KW-0472">Membrane</keyword>
<keyword evidence="1" id="KW-1133">Transmembrane helix</keyword>
<reference evidence="2 3" key="1">
    <citation type="submission" date="2019-03" db="EMBL/GenBank/DDBJ databases">
        <title>Genomic Encyclopedia of Type Strains, Phase IV (KMG-IV): sequencing the most valuable type-strain genomes for metagenomic binning, comparative biology and taxonomic classification.</title>
        <authorList>
            <person name="Goeker M."/>
        </authorList>
    </citation>
    <scope>NUCLEOTIDE SEQUENCE [LARGE SCALE GENOMIC DNA]</scope>
    <source>
        <strain evidence="2 3">DSM 45775</strain>
    </source>
</reference>
<comment type="caution">
    <text evidence="2">The sequence shown here is derived from an EMBL/GenBank/DDBJ whole genome shotgun (WGS) entry which is preliminary data.</text>
</comment>
<gene>
    <name evidence="2" type="ORF">EV188_11118</name>
</gene>
<evidence type="ECO:0000313" key="2">
    <source>
        <dbReference type="EMBL" id="TDQ48848.1"/>
    </source>
</evidence>
<dbReference type="AlphaFoldDB" id="A0A4R6UNV4"/>
<name>A0A4R6UNV4_9PSEU</name>
<proteinExistence type="predicted"/>
<accession>A0A4R6UNV4</accession>
<feature type="transmembrane region" description="Helical" evidence="1">
    <location>
        <begin position="45"/>
        <end position="62"/>
    </location>
</feature>
<dbReference type="Proteomes" id="UP000295705">
    <property type="component" value="Unassembled WGS sequence"/>
</dbReference>
<dbReference type="EMBL" id="SNYO01000011">
    <property type="protein sequence ID" value="TDQ48848.1"/>
    <property type="molecule type" value="Genomic_DNA"/>
</dbReference>
<keyword evidence="3" id="KW-1185">Reference proteome</keyword>
<organism evidence="2 3">
    <name type="scientific">Actinomycetospora succinea</name>
    <dbReference type="NCBI Taxonomy" id="663603"/>
    <lineage>
        <taxon>Bacteria</taxon>
        <taxon>Bacillati</taxon>
        <taxon>Actinomycetota</taxon>
        <taxon>Actinomycetes</taxon>
        <taxon>Pseudonocardiales</taxon>
        <taxon>Pseudonocardiaceae</taxon>
        <taxon>Actinomycetospora</taxon>
    </lineage>
</organism>
<keyword evidence="1" id="KW-0812">Transmembrane</keyword>